<dbReference type="EMBL" id="CP012109">
    <property type="protein sequence ID" value="AKQ70284.1"/>
    <property type="molecule type" value="Genomic_DNA"/>
</dbReference>
<feature type="compositionally biased region" description="Basic and acidic residues" evidence="1">
    <location>
        <begin position="31"/>
        <end position="42"/>
    </location>
</feature>
<evidence type="ECO:0000313" key="2">
    <source>
        <dbReference type="EMBL" id="AKQ70284.1"/>
    </source>
</evidence>
<keyword evidence="3" id="KW-1185">Reference proteome</keyword>
<dbReference type="AlphaFoldDB" id="A0A0H4X4X3"/>
<sequence length="42" mass="4388">MGVVGSPNQCAASSALHGRRPPGREGCSPEGGRRLARPDEDR</sequence>
<protein>
    <submittedName>
        <fullName evidence="2">Uncharacterized protein</fullName>
    </submittedName>
</protein>
<evidence type="ECO:0000313" key="3">
    <source>
        <dbReference type="Proteomes" id="UP000009026"/>
    </source>
</evidence>
<reference evidence="2 3" key="1">
    <citation type="journal article" date="2016" name="PLoS ONE">
        <title>Complete Genome Sequence and Comparative Genomics of a Novel Myxobacterium Myxococcus hansupus.</title>
        <authorList>
            <person name="Sharma G."/>
            <person name="Narwani T."/>
            <person name="Subramanian S."/>
        </authorList>
    </citation>
    <scope>NUCLEOTIDE SEQUENCE [LARGE SCALE GENOMIC DNA]</scope>
    <source>
        <strain evidence="3">mixupus</strain>
    </source>
</reference>
<accession>A0A0H4X4X3</accession>
<proteinExistence type="predicted"/>
<dbReference type="KEGG" id="mym:A176_007196"/>
<feature type="region of interest" description="Disordered" evidence="1">
    <location>
        <begin position="1"/>
        <end position="42"/>
    </location>
</feature>
<feature type="compositionally biased region" description="Polar residues" evidence="1">
    <location>
        <begin position="1"/>
        <end position="12"/>
    </location>
</feature>
<dbReference type="Proteomes" id="UP000009026">
    <property type="component" value="Chromosome"/>
</dbReference>
<name>A0A0H4X4X3_9BACT</name>
<gene>
    <name evidence="2" type="ORF">A176_007196</name>
</gene>
<organism evidence="2 3">
    <name type="scientific">Pseudomyxococcus hansupus</name>
    <dbReference type="NCBI Taxonomy" id="1297742"/>
    <lineage>
        <taxon>Bacteria</taxon>
        <taxon>Pseudomonadati</taxon>
        <taxon>Myxococcota</taxon>
        <taxon>Myxococcia</taxon>
        <taxon>Myxococcales</taxon>
        <taxon>Cystobacterineae</taxon>
        <taxon>Myxococcaceae</taxon>
        <taxon>Pseudomyxococcus</taxon>
    </lineage>
</organism>
<dbReference type="PATRIC" id="fig|1297742.4.peg.7315"/>
<evidence type="ECO:0000256" key="1">
    <source>
        <dbReference type="SAM" id="MobiDB-lite"/>
    </source>
</evidence>